<protein>
    <submittedName>
        <fullName evidence="2">Uncharacterized protein</fullName>
    </submittedName>
</protein>
<sequence length="121" mass="14143">MDQIKELLDILKETPEMALWGISIYFIFILIKLSSWILAIKLVASQFIKRFFDHKETLTALEVKKLNNKRGISIAENFKENAISNVNYNLFLELINELKSTNYIHESDIRKAINILKNSKK</sequence>
<dbReference type="Proteomes" id="UP000693868">
    <property type="component" value="Segment"/>
</dbReference>
<reference evidence="2" key="1">
    <citation type="submission" date="2020-07" db="EMBL/GenBank/DDBJ databases">
        <title>Highly diverse flavobacterial phages as mortality factor during North Sea spring blooms.</title>
        <authorList>
            <person name="Bartlau N."/>
            <person name="Wichels A."/>
            <person name="Krohne G."/>
            <person name="Adriaenssens E.M."/>
            <person name="Heins A."/>
            <person name="Fuchs B.M."/>
            <person name="Amann R."/>
            <person name="Moraru C."/>
        </authorList>
    </citation>
    <scope>NUCLEOTIDE SEQUENCE</scope>
</reference>
<dbReference type="EMBL" id="MT732474">
    <property type="protein sequence ID" value="QQV91478.1"/>
    <property type="molecule type" value="Genomic_DNA"/>
</dbReference>
<keyword evidence="3" id="KW-1185">Reference proteome</keyword>
<accession>A0A8E5EA39</accession>
<gene>
    <name evidence="2" type="ORF">Gundel1_45</name>
</gene>
<evidence type="ECO:0000256" key="1">
    <source>
        <dbReference type="SAM" id="Phobius"/>
    </source>
</evidence>
<evidence type="ECO:0000313" key="2">
    <source>
        <dbReference type="EMBL" id="QQV91478.1"/>
    </source>
</evidence>
<keyword evidence="1" id="KW-0812">Transmembrane</keyword>
<keyword evidence="1" id="KW-0472">Membrane</keyword>
<evidence type="ECO:0000313" key="3">
    <source>
        <dbReference type="Proteomes" id="UP000693868"/>
    </source>
</evidence>
<keyword evidence="1" id="KW-1133">Transmembrane helix</keyword>
<proteinExistence type="predicted"/>
<organism evidence="2 3">
    <name type="scientific">Tenacibaculum phage Gundel_1</name>
    <dbReference type="NCBI Taxonomy" id="2745672"/>
    <lineage>
        <taxon>Viruses</taxon>
        <taxon>Duplodnaviria</taxon>
        <taxon>Heunggongvirae</taxon>
        <taxon>Uroviricota</taxon>
        <taxon>Caudoviricetes</taxon>
        <taxon>Pachyviridae</taxon>
        <taxon>Gundelvirus</taxon>
        <taxon>Gundelvirus Gundel</taxon>
    </lineage>
</organism>
<feature type="transmembrane region" description="Helical" evidence="1">
    <location>
        <begin position="17"/>
        <end position="40"/>
    </location>
</feature>
<name>A0A8E5EA39_9CAUD</name>